<reference evidence="1" key="1">
    <citation type="submission" date="2021-02" db="EMBL/GenBank/DDBJ databases">
        <authorList>
            <person name="Dougan E. K."/>
            <person name="Rhodes N."/>
            <person name="Thang M."/>
            <person name="Chan C."/>
        </authorList>
    </citation>
    <scope>NUCLEOTIDE SEQUENCE</scope>
</reference>
<sequence length="318" mass="33403">MGPGRTLVPSGQPSLRLALQRGLCRAPPPLARLPNIVHAAPGSSGRSVATLAALANRTRPNRAKGAPEFTAEGAAVGCRLGSCGAVRHPLFLGRPRRSCGWVSHGLPAAGCRDRRWPPCIGRGHLLLWVLLPPLPEVCQLLECVSPQELVHRHPCDCRPPIFNPVVMAGILIGPEKRACKFQTRSNESCSSDPSYYCAHEADSRLQDKGSSCRQQCDCMGGYRPVEECSGAEPIHVIFAVLGAVGILGITVTSCGAMKSLNSLIQAEGGAQGRASATHPSHPVAAAEYGYGSDAVKGQPVVPAGQAVIVRAEAAKAEE</sequence>
<evidence type="ECO:0000313" key="2">
    <source>
        <dbReference type="Proteomes" id="UP000626109"/>
    </source>
</evidence>
<protein>
    <submittedName>
        <fullName evidence="1">Uncharacterized protein</fullName>
    </submittedName>
</protein>
<comment type="caution">
    <text evidence="1">The sequence shown here is derived from an EMBL/GenBank/DDBJ whole genome shotgun (WGS) entry which is preliminary data.</text>
</comment>
<name>A0A813KCC8_POLGL</name>
<dbReference type="AlphaFoldDB" id="A0A813KCC8"/>
<organism evidence="1 2">
    <name type="scientific">Polarella glacialis</name>
    <name type="common">Dinoflagellate</name>
    <dbReference type="NCBI Taxonomy" id="89957"/>
    <lineage>
        <taxon>Eukaryota</taxon>
        <taxon>Sar</taxon>
        <taxon>Alveolata</taxon>
        <taxon>Dinophyceae</taxon>
        <taxon>Suessiales</taxon>
        <taxon>Suessiaceae</taxon>
        <taxon>Polarella</taxon>
    </lineage>
</organism>
<evidence type="ECO:0000313" key="1">
    <source>
        <dbReference type="EMBL" id="CAE8698612.1"/>
    </source>
</evidence>
<gene>
    <name evidence="1" type="ORF">PGLA2088_LOCUS30815</name>
</gene>
<dbReference type="EMBL" id="CAJNNW010029018">
    <property type="protein sequence ID" value="CAE8698612.1"/>
    <property type="molecule type" value="Genomic_DNA"/>
</dbReference>
<dbReference type="Proteomes" id="UP000626109">
    <property type="component" value="Unassembled WGS sequence"/>
</dbReference>
<proteinExistence type="predicted"/>
<accession>A0A813KCC8</accession>